<proteinExistence type="predicted"/>
<accession>A0A7X1JHV8</accession>
<evidence type="ECO:0000313" key="2">
    <source>
        <dbReference type="Proteomes" id="UP000584670"/>
    </source>
</evidence>
<dbReference type="RefSeq" id="WP_186288163.1">
    <property type="nucleotide sequence ID" value="NZ_JACMSF010000126.1"/>
</dbReference>
<gene>
    <name evidence="1" type="ORF">H4N64_43520</name>
</gene>
<name>A0A7X1JHV8_9ACTN</name>
<organism evidence="1 2">
    <name type="scientific">Streptomyces cupreus</name>
    <dbReference type="NCBI Taxonomy" id="2759956"/>
    <lineage>
        <taxon>Bacteria</taxon>
        <taxon>Bacillati</taxon>
        <taxon>Actinomycetota</taxon>
        <taxon>Actinomycetes</taxon>
        <taxon>Kitasatosporales</taxon>
        <taxon>Streptomycetaceae</taxon>
        <taxon>Streptomyces</taxon>
    </lineage>
</organism>
<protein>
    <submittedName>
        <fullName evidence="1">Uncharacterized protein</fullName>
    </submittedName>
</protein>
<dbReference type="Proteomes" id="UP000584670">
    <property type="component" value="Unassembled WGS sequence"/>
</dbReference>
<sequence>MARPSTSGDWTAFLVELHGFFETCDACVDQALAAHFGFDTAVDWITVSLELFTEHLQTPPDQPSPANFQESPRD</sequence>
<dbReference type="AlphaFoldDB" id="A0A7X1JHV8"/>
<keyword evidence="2" id="KW-1185">Reference proteome</keyword>
<comment type="caution">
    <text evidence="1">The sequence shown here is derived from an EMBL/GenBank/DDBJ whole genome shotgun (WGS) entry which is preliminary data.</text>
</comment>
<evidence type="ECO:0000313" key="1">
    <source>
        <dbReference type="EMBL" id="MBC2908247.1"/>
    </source>
</evidence>
<dbReference type="EMBL" id="JACMSF010000126">
    <property type="protein sequence ID" value="MBC2908247.1"/>
    <property type="molecule type" value="Genomic_DNA"/>
</dbReference>
<reference evidence="1 2" key="1">
    <citation type="submission" date="2020-08" db="EMBL/GenBank/DDBJ databases">
        <title>Streptomyces sp. PSKA01 genome sequencing and assembly.</title>
        <authorList>
            <person name="Mandal S."/>
            <person name="Maiti P.K."/>
            <person name="Das P."/>
        </authorList>
    </citation>
    <scope>NUCLEOTIDE SEQUENCE [LARGE SCALE GENOMIC DNA]</scope>
    <source>
        <strain evidence="1 2">PSKA01</strain>
    </source>
</reference>